<organism evidence="1">
    <name type="scientific">Collimonas fungivorans</name>
    <dbReference type="NCBI Taxonomy" id="158899"/>
    <lineage>
        <taxon>Bacteria</taxon>
        <taxon>Pseudomonadati</taxon>
        <taxon>Pseudomonadota</taxon>
        <taxon>Betaproteobacteria</taxon>
        <taxon>Burkholderiales</taxon>
        <taxon>Oxalobacteraceae</taxon>
        <taxon>Collimonas</taxon>
    </lineage>
</organism>
<dbReference type="PATRIC" id="fig|158899.10.peg.3342"/>
<reference evidence="1 2" key="1">
    <citation type="submission" date="2015-11" db="EMBL/GenBank/DDBJ databases">
        <title>Exploring the genomic traits of fungus-feeding bacterial genus Collimonas.</title>
        <authorList>
            <person name="Song C."/>
            <person name="Schmidt R."/>
            <person name="de Jager V."/>
            <person name="Krzyzanowska D."/>
            <person name="Jongedijk E."/>
            <person name="Cankar K."/>
            <person name="Beekwilder J."/>
            <person name="van Veen A."/>
            <person name="de Boer W."/>
            <person name="van Veen J.A."/>
            <person name="Garbeva P."/>
        </authorList>
    </citation>
    <scope>NUCLEOTIDE SEQUENCE [LARGE SCALE GENOMIC DNA]</scope>
    <source>
        <strain evidence="1 2">Ter6</strain>
    </source>
</reference>
<protein>
    <submittedName>
        <fullName evidence="1">Uncharacterized protein</fullName>
    </submittedName>
</protein>
<name>A0A127PDW5_9BURK</name>
<evidence type="ECO:0000313" key="1">
    <source>
        <dbReference type="EMBL" id="AMO95996.1"/>
    </source>
</evidence>
<dbReference type="AlphaFoldDB" id="A0A127PDW5"/>
<dbReference type="Proteomes" id="UP000072421">
    <property type="component" value="Chromosome"/>
</dbReference>
<dbReference type="EMBL" id="CP013232">
    <property type="protein sequence ID" value="AMO95996.1"/>
    <property type="molecule type" value="Genomic_DNA"/>
</dbReference>
<gene>
    <name evidence="1" type="ORF">CFter6_3362</name>
</gene>
<accession>A0A127PDW5</accession>
<evidence type="ECO:0000313" key="2">
    <source>
        <dbReference type="Proteomes" id="UP000072421"/>
    </source>
</evidence>
<sequence>MESREILTSSSGYDDISSMKELLFSRLSGIAAWLHHQAPCLPMRKNAMPAGIRYRLLEKVSI</sequence>
<proteinExistence type="predicted"/>